<evidence type="ECO:0000313" key="4">
    <source>
        <dbReference type="Proteomes" id="UP001189303"/>
    </source>
</evidence>
<keyword evidence="1" id="KW-0059">Arsenical resistance</keyword>
<dbReference type="EMBL" id="CATWFT010000004">
    <property type="protein sequence ID" value="CAJ0723275.1"/>
    <property type="molecule type" value="Genomic_DNA"/>
</dbReference>
<dbReference type="Pfam" id="PF01451">
    <property type="entry name" value="LMWPc"/>
    <property type="match status" value="1"/>
</dbReference>
<sequence>MLLNEHARQTVVSTPVSSLTILVLCTGNSARSIMAEALFNYLGKPWIRAVSAGSHPGGQVNPFAIDQIRTHLNDEGSAYRSKSWEKFAQTHSDEPIDIVLTVCANATQEPCPVFPGDALRVHWEFADPAAALGSVDEIRAAFAATFSEMRTRIALLMELPFERLRKYQVAEALQAVSNRGEQ</sequence>
<keyword evidence="3" id="KW-0560">Oxidoreductase</keyword>
<organism evidence="3 4">
    <name type="scientific">Ralstonia pickettii</name>
    <name type="common">Burkholderia pickettii</name>
    <dbReference type="NCBI Taxonomy" id="329"/>
    <lineage>
        <taxon>Bacteria</taxon>
        <taxon>Pseudomonadati</taxon>
        <taxon>Pseudomonadota</taxon>
        <taxon>Betaproteobacteria</taxon>
        <taxon>Burkholderiales</taxon>
        <taxon>Burkholderiaceae</taxon>
        <taxon>Ralstonia</taxon>
    </lineage>
</organism>
<evidence type="ECO:0000256" key="1">
    <source>
        <dbReference type="ARBA" id="ARBA00022849"/>
    </source>
</evidence>
<reference evidence="3 4" key="1">
    <citation type="submission" date="2023-07" db="EMBL/GenBank/DDBJ databases">
        <authorList>
            <person name="Peeters C."/>
        </authorList>
    </citation>
    <scope>NUCLEOTIDE SEQUENCE [LARGE SCALE GENOMIC DNA]</scope>
    <source>
        <strain evidence="3 4">R-38712</strain>
    </source>
</reference>
<dbReference type="InterPro" id="IPR023485">
    <property type="entry name" value="Ptyr_pPase"/>
</dbReference>
<dbReference type="PANTHER" id="PTHR43428:SF1">
    <property type="entry name" value="ARSENATE REDUCTASE"/>
    <property type="match status" value="1"/>
</dbReference>
<dbReference type="InterPro" id="IPR036196">
    <property type="entry name" value="Ptyr_pPase_sf"/>
</dbReference>
<comment type="caution">
    <text evidence="3">The sequence shown here is derived from an EMBL/GenBank/DDBJ whole genome shotgun (WGS) entry which is preliminary data.</text>
</comment>
<gene>
    <name evidence="3" type="primary">arsC_3</name>
    <name evidence="3" type="ORF">R38712_01823</name>
</gene>
<dbReference type="PANTHER" id="PTHR43428">
    <property type="entry name" value="ARSENATE REDUCTASE"/>
    <property type="match status" value="1"/>
</dbReference>
<dbReference type="Proteomes" id="UP001189303">
    <property type="component" value="Unassembled WGS sequence"/>
</dbReference>
<proteinExistence type="predicted"/>
<name>A0ABM9ILD8_RALPI</name>
<evidence type="ECO:0000259" key="2">
    <source>
        <dbReference type="SMART" id="SM00226"/>
    </source>
</evidence>
<dbReference type="CDD" id="cd16345">
    <property type="entry name" value="LMWP_ArsC"/>
    <property type="match status" value="1"/>
</dbReference>
<evidence type="ECO:0000313" key="3">
    <source>
        <dbReference type="EMBL" id="CAJ0723275.1"/>
    </source>
</evidence>
<dbReference type="RefSeq" id="WP_316886794.1">
    <property type="nucleotide sequence ID" value="NZ_CATWFT010000004.1"/>
</dbReference>
<feature type="domain" description="Phosphotyrosine protein phosphatase I" evidence="2">
    <location>
        <begin position="19"/>
        <end position="159"/>
    </location>
</feature>
<dbReference type="SUPFAM" id="SSF52788">
    <property type="entry name" value="Phosphotyrosine protein phosphatases I"/>
    <property type="match status" value="1"/>
</dbReference>
<accession>A0ABM9ILD8</accession>
<keyword evidence="4" id="KW-1185">Reference proteome</keyword>
<dbReference type="EC" id="1.20.4.4" evidence="3"/>
<dbReference type="GO" id="GO:0030612">
    <property type="term" value="F:arsenate reductase (thioredoxin) activity"/>
    <property type="evidence" value="ECO:0007669"/>
    <property type="project" value="UniProtKB-EC"/>
</dbReference>
<protein>
    <submittedName>
        <fullName evidence="3">Arsenate reductase</fullName>
        <ecNumber evidence="3">1.20.4.4</ecNumber>
    </submittedName>
</protein>
<dbReference type="SMART" id="SM00226">
    <property type="entry name" value="LMWPc"/>
    <property type="match status" value="1"/>
</dbReference>
<dbReference type="Gene3D" id="3.40.50.2300">
    <property type="match status" value="1"/>
</dbReference>